<protein>
    <recommendedName>
        <fullName evidence="1">RNase H type-1 domain-containing protein</fullName>
    </recommendedName>
</protein>
<dbReference type="Pfam" id="PF13456">
    <property type="entry name" value="RVT_3"/>
    <property type="match status" value="1"/>
</dbReference>
<dbReference type="EMBL" id="CP136892">
    <property type="protein sequence ID" value="WOL00634.1"/>
    <property type="molecule type" value="Genomic_DNA"/>
</dbReference>
<dbReference type="GO" id="GO:0004523">
    <property type="term" value="F:RNA-DNA hybrid ribonuclease activity"/>
    <property type="evidence" value="ECO:0007669"/>
    <property type="project" value="InterPro"/>
</dbReference>
<gene>
    <name evidence="2" type="ORF">Cni_G09347</name>
</gene>
<dbReference type="InterPro" id="IPR002156">
    <property type="entry name" value="RNaseH_domain"/>
</dbReference>
<evidence type="ECO:0000259" key="1">
    <source>
        <dbReference type="Pfam" id="PF13456"/>
    </source>
</evidence>
<dbReference type="AlphaFoldDB" id="A0AAQ3K3T9"/>
<evidence type="ECO:0000313" key="2">
    <source>
        <dbReference type="EMBL" id="WOL00634.1"/>
    </source>
</evidence>
<dbReference type="GO" id="GO:0003676">
    <property type="term" value="F:nucleic acid binding"/>
    <property type="evidence" value="ECO:0007669"/>
    <property type="project" value="InterPro"/>
</dbReference>
<reference evidence="2 3" key="1">
    <citation type="submission" date="2023-10" db="EMBL/GenBank/DDBJ databases">
        <title>Chromosome-scale genome assembly provides insights into flower coloration mechanisms of Canna indica.</title>
        <authorList>
            <person name="Li C."/>
        </authorList>
    </citation>
    <scope>NUCLEOTIDE SEQUENCE [LARGE SCALE GENOMIC DNA]</scope>
    <source>
        <tissue evidence="2">Flower</tissue>
    </source>
</reference>
<organism evidence="2 3">
    <name type="scientific">Canna indica</name>
    <name type="common">Indian-shot</name>
    <dbReference type="NCBI Taxonomy" id="4628"/>
    <lineage>
        <taxon>Eukaryota</taxon>
        <taxon>Viridiplantae</taxon>
        <taxon>Streptophyta</taxon>
        <taxon>Embryophyta</taxon>
        <taxon>Tracheophyta</taxon>
        <taxon>Spermatophyta</taxon>
        <taxon>Magnoliopsida</taxon>
        <taxon>Liliopsida</taxon>
        <taxon>Zingiberales</taxon>
        <taxon>Cannaceae</taxon>
        <taxon>Canna</taxon>
    </lineage>
</organism>
<keyword evidence="3" id="KW-1185">Reference proteome</keyword>
<sequence>MEELRILEDIDSKGLCNDNDLLRLNCLNNKIMALNRQIHIKWWSKSRAKWLEQNDKNTRYFHNLTKFRQRWNFIYEIMMDDRVISNPQDIVNCFANHYKNLWDEDISQDIFVNQFKHLKWKRIPNNAMYALTKNFSQEEISFALNSMGKGKAPDLDGFGVELYINYWDCQTAINILNQKLKAPWYLKDLVTDIRNVATITNVFSWFHIKRSANIRAHNLAKHGLSSVVAANESYRQSFNRQGTVGFSQKATVESKVVAIDNSDDNSNSNNAIVQEAS</sequence>
<name>A0AAQ3K3T9_9LILI</name>
<dbReference type="InterPro" id="IPR036397">
    <property type="entry name" value="RNaseH_sf"/>
</dbReference>
<dbReference type="Proteomes" id="UP001327560">
    <property type="component" value="Chromosome 3"/>
</dbReference>
<dbReference type="Gene3D" id="3.30.420.10">
    <property type="entry name" value="Ribonuclease H-like superfamily/Ribonuclease H"/>
    <property type="match status" value="1"/>
</dbReference>
<evidence type="ECO:0000313" key="3">
    <source>
        <dbReference type="Proteomes" id="UP001327560"/>
    </source>
</evidence>
<accession>A0AAQ3K3T9</accession>
<proteinExistence type="predicted"/>
<feature type="domain" description="RNase H type-1" evidence="1">
    <location>
        <begin position="167"/>
        <end position="222"/>
    </location>
</feature>